<dbReference type="AlphaFoldDB" id="A0A1I7MK08"/>
<sequence length="122" mass="12645">MQTQDDRGSVTAEYAVLLPAAALVLVGAITAGAALWQQIRLEEAAAAAARQVARGEDQAAASSTVQRLAGDGAQLTAHSTDGWVSVRVVHPPPGPLDWWGDWMLEATAHAPDQWTVAPGGAP</sequence>
<accession>A0A1I7MK08</accession>
<keyword evidence="1" id="KW-0472">Membrane</keyword>
<dbReference type="RefSeq" id="WP_091695978.1">
    <property type="nucleotide sequence ID" value="NZ_CBDRLN010000005.1"/>
</dbReference>
<evidence type="ECO:0000256" key="1">
    <source>
        <dbReference type="SAM" id="Phobius"/>
    </source>
</evidence>
<dbReference type="Proteomes" id="UP000198881">
    <property type="component" value="Unassembled WGS sequence"/>
</dbReference>
<evidence type="ECO:0000259" key="2">
    <source>
        <dbReference type="Pfam" id="PF07811"/>
    </source>
</evidence>
<gene>
    <name evidence="3" type="ORF">SAMN04487966_103288</name>
</gene>
<keyword evidence="1" id="KW-1133">Transmembrane helix</keyword>
<proteinExistence type="predicted"/>
<dbReference type="InterPro" id="IPR012495">
    <property type="entry name" value="TadE-like_dom"/>
</dbReference>
<organism evidence="3 4">
    <name type="scientific">Micrococcus terreus</name>
    <dbReference type="NCBI Taxonomy" id="574650"/>
    <lineage>
        <taxon>Bacteria</taxon>
        <taxon>Bacillati</taxon>
        <taxon>Actinomycetota</taxon>
        <taxon>Actinomycetes</taxon>
        <taxon>Micrococcales</taxon>
        <taxon>Micrococcaceae</taxon>
        <taxon>Micrococcus</taxon>
    </lineage>
</organism>
<dbReference type="EMBL" id="FPCG01000003">
    <property type="protein sequence ID" value="SFV22272.1"/>
    <property type="molecule type" value="Genomic_DNA"/>
</dbReference>
<evidence type="ECO:0000313" key="3">
    <source>
        <dbReference type="EMBL" id="SFV22272.1"/>
    </source>
</evidence>
<dbReference type="InterPro" id="IPR049790">
    <property type="entry name" value="Rv3655c/TadE"/>
</dbReference>
<feature type="transmembrane region" description="Helical" evidence="1">
    <location>
        <begin position="14"/>
        <end position="36"/>
    </location>
</feature>
<protein>
    <submittedName>
        <fullName evidence="3">TadE-like protein</fullName>
    </submittedName>
</protein>
<reference evidence="3 4" key="1">
    <citation type="submission" date="2016-10" db="EMBL/GenBank/DDBJ databases">
        <authorList>
            <person name="de Groot N.N."/>
        </authorList>
    </citation>
    <scope>NUCLEOTIDE SEQUENCE [LARGE SCALE GENOMIC DNA]</scope>
    <source>
        <strain evidence="3 4">CGMCC 1.7054</strain>
    </source>
</reference>
<dbReference type="STRING" id="574650.SAMN04487966_103288"/>
<evidence type="ECO:0000313" key="4">
    <source>
        <dbReference type="Proteomes" id="UP000198881"/>
    </source>
</evidence>
<dbReference type="NCBIfam" id="NF041390">
    <property type="entry name" value="TadE_Rv3655c"/>
    <property type="match status" value="1"/>
</dbReference>
<dbReference type="Pfam" id="PF07811">
    <property type="entry name" value="TadE"/>
    <property type="match status" value="1"/>
</dbReference>
<keyword evidence="1" id="KW-0812">Transmembrane</keyword>
<dbReference type="OrthoDB" id="5150288at2"/>
<keyword evidence="4" id="KW-1185">Reference proteome</keyword>
<name>A0A1I7MK08_9MICC</name>
<feature type="domain" description="TadE-like" evidence="2">
    <location>
        <begin position="8"/>
        <end position="50"/>
    </location>
</feature>